<dbReference type="PANTHER" id="PTHR33154">
    <property type="entry name" value="TRANSCRIPTIONAL REGULATOR, ARSR FAMILY"/>
    <property type="match status" value="1"/>
</dbReference>
<dbReference type="InterPro" id="IPR036388">
    <property type="entry name" value="WH-like_DNA-bd_sf"/>
</dbReference>
<feature type="domain" description="HTH arsR-type" evidence="4">
    <location>
        <begin position="18"/>
        <end position="113"/>
    </location>
</feature>
<dbReference type="InterPro" id="IPR051081">
    <property type="entry name" value="HTH_MetalResp_TranReg"/>
</dbReference>
<evidence type="ECO:0000256" key="2">
    <source>
        <dbReference type="ARBA" id="ARBA00023125"/>
    </source>
</evidence>
<dbReference type="Gene3D" id="1.10.10.10">
    <property type="entry name" value="Winged helix-like DNA-binding domain superfamily/Winged helix DNA-binding domain"/>
    <property type="match status" value="1"/>
</dbReference>
<proteinExistence type="predicted"/>
<reference evidence="6" key="2">
    <citation type="submission" date="2023-02" db="EMBL/GenBank/DDBJ databases">
        <title>Isolation, identification, and genome analysis of Vibrio campbellii in the Penaeus vannamei larvae stage.</title>
        <authorList>
            <person name="Huang T."/>
            <person name="Zhang B."/>
        </authorList>
    </citation>
    <scope>NUCLEOTIDE SEQUENCE</scope>
    <source>
        <strain evidence="6">20220413_1</strain>
    </source>
</reference>
<dbReference type="EMBL" id="CP050468">
    <property type="protein sequence ID" value="UTZ29285.1"/>
    <property type="molecule type" value="Genomic_DNA"/>
</dbReference>
<dbReference type="OrthoDB" id="9804742at2"/>
<evidence type="ECO:0000313" key="6">
    <source>
        <dbReference type="EMBL" id="WDG11671.1"/>
    </source>
</evidence>
<dbReference type="GO" id="GO:0003700">
    <property type="term" value="F:DNA-binding transcription factor activity"/>
    <property type="evidence" value="ECO:0007669"/>
    <property type="project" value="InterPro"/>
</dbReference>
<dbReference type="SMART" id="SM00418">
    <property type="entry name" value="HTH_ARSR"/>
    <property type="match status" value="1"/>
</dbReference>
<gene>
    <name evidence="5" type="ORF">HB761_21900</name>
    <name evidence="6" type="ORF">PUN50_20665</name>
</gene>
<dbReference type="SUPFAM" id="SSF46785">
    <property type="entry name" value="Winged helix' DNA-binding domain"/>
    <property type="match status" value="1"/>
</dbReference>
<dbReference type="GO" id="GO:0003677">
    <property type="term" value="F:DNA binding"/>
    <property type="evidence" value="ECO:0007669"/>
    <property type="project" value="UniProtKB-KW"/>
</dbReference>
<dbReference type="PRINTS" id="PR00778">
    <property type="entry name" value="HTHARSR"/>
</dbReference>
<evidence type="ECO:0000256" key="3">
    <source>
        <dbReference type="ARBA" id="ARBA00023163"/>
    </source>
</evidence>
<dbReference type="EMBL" id="CP117989">
    <property type="protein sequence ID" value="WDG11671.1"/>
    <property type="molecule type" value="Genomic_DNA"/>
</dbReference>
<accession>A0A0A3EV02</accession>
<keyword evidence="1" id="KW-0805">Transcription regulation</keyword>
<dbReference type="Proteomes" id="UP001058687">
    <property type="component" value="Chromosome 2"/>
</dbReference>
<dbReference type="InterPro" id="IPR001845">
    <property type="entry name" value="HTH_ArsR_DNA-bd_dom"/>
</dbReference>
<dbReference type="InterPro" id="IPR011991">
    <property type="entry name" value="ArsR-like_HTH"/>
</dbReference>
<dbReference type="PANTHER" id="PTHR33154:SF15">
    <property type="entry name" value="REGULATORY PROTEIN ARSR"/>
    <property type="match status" value="1"/>
</dbReference>
<evidence type="ECO:0000256" key="1">
    <source>
        <dbReference type="ARBA" id="ARBA00023015"/>
    </source>
</evidence>
<reference evidence="5" key="1">
    <citation type="submission" date="2020-03" db="EMBL/GenBank/DDBJ databases">
        <title>Five strains of Vibrio campbellii isolated from Mariana Trench.</title>
        <authorList>
            <person name="Liang J."/>
            <person name="Zhang X.-H."/>
        </authorList>
    </citation>
    <scope>NUCLEOTIDE SEQUENCE</scope>
    <source>
        <strain evidence="5">LJC014</strain>
    </source>
</reference>
<dbReference type="Proteomes" id="UP001219537">
    <property type="component" value="Chromosome 2"/>
</dbReference>
<evidence type="ECO:0000313" key="5">
    <source>
        <dbReference type="EMBL" id="UTZ29285.1"/>
    </source>
</evidence>
<keyword evidence="3" id="KW-0804">Transcription</keyword>
<dbReference type="InterPro" id="IPR036390">
    <property type="entry name" value="WH_DNA-bd_sf"/>
</dbReference>
<dbReference type="Pfam" id="PF01022">
    <property type="entry name" value="HTH_5"/>
    <property type="match status" value="1"/>
</dbReference>
<dbReference type="NCBIfam" id="NF033788">
    <property type="entry name" value="HTH_metalloreg"/>
    <property type="match status" value="1"/>
</dbReference>
<evidence type="ECO:0000313" key="7">
    <source>
        <dbReference type="Proteomes" id="UP001058687"/>
    </source>
</evidence>
<dbReference type="CDD" id="cd00090">
    <property type="entry name" value="HTH_ARSR"/>
    <property type="match status" value="1"/>
</dbReference>
<dbReference type="GeneID" id="47654082"/>
<dbReference type="AlphaFoldDB" id="A0A0A3EV02"/>
<evidence type="ECO:0000259" key="4">
    <source>
        <dbReference type="PROSITE" id="PS50987"/>
    </source>
</evidence>
<organism evidence="5 7">
    <name type="scientific">Vibrio campbellii</name>
    <dbReference type="NCBI Taxonomy" id="680"/>
    <lineage>
        <taxon>Bacteria</taxon>
        <taxon>Pseudomonadati</taxon>
        <taxon>Pseudomonadota</taxon>
        <taxon>Gammaproteobacteria</taxon>
        <taxon>Vibrionales</taxon>
        <taxon>Vibrionaceae</taxon>
        <taxon>Vibrio</taxon>
    </lineage>
</organism>
<keyword evidence="2" id="KW-0238">DNA-binding</keyword>
<sequence>MSDKCNDKCEVAFQTTQQQLEKEQTLAAQAKALSHPARLRILHILHTLDTMGGCLNSDLVSELGLAQSTVSEHLRILKQAGFISAEPNPPKVCYRIQRDAFDQFNLGFSKLFD</sequence>
<dbReference type="PROSITE" id="PS50987">
    <property type="entry name" value="HTH_ARSR_2"/>
    <property type="match status" value="1"/>
</dbReference>
<dbReference type="RefSeq" id="WP_005425131.1">
    <property type="nucleotide sequence ID" value="NZ_BBKG01000039.1"/>
</dbReference>
<name>A0A0A3EV02_9VIBR</name>
<protein>
    <submittedName>
        <fullName evidence="6">Winged helix-turn-helix domain-containing protein</fullName>
    </submittedName>
    <submittedName>
        <fullName evidence="5">Winged helix-turn-helix transcriptional regulator</fullName>
    </submittedName>
</protein>